<dbReference type="SMART" id="SM00530">
    <property type="entry name" value="HTH_XRE"/>
    <property type="match status" value="1"/>
</dbReference>
<keyword evidence="1" id="KW-0805">Transcription regulation</keyword>
<keyword evidence="3" id="KW-0804">Transcription</keyword>
<dbReference type="PANTHER" id="PTHR40661:SF1">
    <property type="entry name" value="HTH CRO_C1-TYPE DOMAIN-CONTAINING PROTEIN"/>
    <property type="match status" value="1"/>
</dbReference>
<dbReference type="InterPro" id="IPR015927">
    <property type="entry name" value="Peptidase_S24_S26A/B/C"/>
</dbReference>
<dbReference type="Gene3D" id="1.10.260.40">
    <property type="entry name" value="lambda repressor-like DNA-binding domains"/>
    <property type="match status" value="1"/>
</dbReference>
<dbReference type="PANTHER" id="PTHR40661">
    <property type="match status" value="1"/>
</dbReference>
<dbReference type="InterPro" id="IPR039418">
    <property type="entry name" value="LexA-like"/>
</dbReference>
<name>A0AAU8ACG4_9FIRM</name>
<dbReference type="RefSeq" id="WP_353424013.1">
    <property type="nucleotide sequence ID" value="NZ_CP117826.1"/>
</dbReference>
<dbReference type="Gene3D" id="2.10.109.10">
    <property type="entry name" value="Umud Fragment, subunit A"/>
    <property type="match status" value="1"/>
</dbReference>
<keyword evidence="2" id="KW-0238">DNA-binding</keyword>
<organism evidence="5">
    <name type="scientific">Christensenella massiliensis</name>
    <dbReference type="NCBI Taxonomy" id="1805714"/>
    <lineage>
        <taxon>Bacteria</taxon>
        <taxon>Bacillati</taxon>
        <taxon>Bacillota</taxon>
        <taxon>Clostridia</taxon>
        <taxon>Christensenellales</taxon>
        <taxon>Christensenellaceae</taxon>
        <taxon>Christensenella</taxon>
    </lineage>
</organism>
<evidence type="ECO:0000256" key="1">
    <source>
        <dbReference type="ARBA" id="ARBA00023015"/>
    </source>
</evidence>
<proteinExistence type="predicted"/>
<dbReference type="AlphaFoldDB" id="A0AAU8ACG4"/>
<reference evidence="5" key="1">
    <citation type="submission" date="2023-02" db="EMBL/GenBank/DDBJ databases">
        <title>Gut commensal Christensenella minuta modulates host metabolism via a new class of secondary bile acids.</title>
        <authorList>
            <person name="Liu C."/>
        </authorList>
    </citation>
    <scope>NUCLEOTIDE SEQUENCE</scope>
    <source>
        <strain evidence="5">CA70</strain>
    </source>
</reference>
<dbReference type="Pfam" id="PF00717">
    <property type="entry name" value="Peptidase_S24"/>
    <property type="match status" value="1"/>
</dbReference>
<protein>
    <submittedName>
        <fullName evidence="5">XRE family transcriptional regulator</fullName>
    </submittedName>
</protein>
<dbReference type="SUPFAM" id="SSF51306">
    <property type="entry name" value="LexA/Signal peptidase"/>
    <property type="match status" value="1"/>
</dbReference>
<dbReference type="GO" id="GO:0003677">
    <property type="term" value="F:DNA binding"/>
    <property type="evidence" value="ECO:0007669"/>
    <property type="project" value="UniProtKB-KW"/>
</dbReference>
<dbReference type="PROSITE" id="PS50943">
    <property type="entry name" value="HTH_CROC1"/>
    <property type="match status" value="1"/>
</dbReference>
<sequence>MRDTDLLAARLKATRLERNLTQEEVGNKIGVHKSTIMRWENGEGTGRIKLPVIEALASILDVTPAYLMGWEDENGTADLVLGEVDHSKRTGAPVDTELKNAERIATEGWHALGSVACRSYPVIGEVAAGFGSEAVEEETGDYEQIPLEWLRGHNPDNFFVLRVKGDSMYPDFQDGDHVLVHRQNSVDSGTVAVMLYDSEIATLKKVRYKKGEDWVELIPRNPEYQTKRIENWDLNECRVLGEVRRLIRAIK</sequence>
<gene>
    <name evidence="5" type="ORF">PUP29_05905</name>
</gene>
<evidence type="ECO:0000313" key="5">
    <source>
        <dbReference type="EMBL" id="XCC63447.1"/>
    </source>
</evidence>
<dbReference type="InterPro" id="IPR036286">
    <property type="entry name" value="LexA/Signal_pep-like_sf"/>
</dbReference>
<dbReference type="CDD" id="cd00093">
    <property type="entry name" value="HTH_XRE"/>
    <property type="match status" value="1"/>
</dbReference>
<dbReference type="Pfam" id="PF01381">
    <property type="entry name" value="HTH_3"/>
    <property type="match status" value="1"/>
</dbReference>
<feature type="domain" description="HTH cro/C1-type" evidence="4">
    <location>
        <begin position="11"/>
        <end position="67"/>
    </location>
</feature>
<dbReference type="EMBL" id="CP117826">
    <property type="protein sequence ID" value="XCC63447.1"/>
    <property type="molecule type" value="Genomic_DNA"/>
</dbReference>
<evidence type="ECO:0000259" key="4">
    <source>
        <dbReference type="PROSITE" id="PS50943"/>
    </source>
</evidence>
<accession>A0AAU8ACG4</accession>
<evidence type="ECO:0000256" key="2">
    <source>
        <dbReference type="ARBA" id="ARBA00023125"/>
    </source>
</evidence>
<dbReference type="CDD" id="cd06529">
    <property type="entry name" value="S24_LexA-like"/>
    <property type="match status" value="1"/>
</dbReference>
<dbReference type="InterPro" id="IPR001387">
    <property type="entry name" value="Cro/C1-type_HTH"/>
</dbReference>
<dbReference type="InterPro" id="IPR010982">
    <property type="entry name" value="Lambda_DNA-bd_dom_sf"/>
</dbReference>
<dbReference type="SUPFAM" id="SSF47413">
    <property type="entry name" value="lambda repressor-like DNA-binding domains"/>
    <property type="match status" value="1"/>
</dbReference>
<evidence type="ECO:0000256" key="3">
    <source>
        <dbReference type="ARBA" id="ARBA00023163"/>
    </source>
</evidence>